<organism evidence="2">
    <name type="scientific">Populus alba</name>
    <name type="common">White poplar</name>
    <dbReference type="NCBI Taxonomy" id="43335"/>
    <lineage>
        <taxon>Eukaryota</taxon>
        <taxon>Viridiplantae</taxon>
        <taxon>Streptophyta</taxon>
        <taxon>Embryophyta</taxon>
        <taxon>Tracheophyta</taxon>
        <taxon>Spermatophyta</taxon>
        <taxon>Magnoliopsida</taxon>
        <taxon>eudicotyledons</taxon>
        <taxon>Gunneridae</taxon>
        <taxon>Pentapetalae</taxon>
        <taxon>rosids</taxon>
        <taxon>fabids</taxon>
        <taxon>Malpighiales</taxon>
        <taxon>Salicaceae</taxon>
        <taxon>Saliceae</taxon>
        <taxon>Populus</taxon>
    </lineage>
</organism>
<dbReference type="EMBL" id="RCHU01001013">
    <property type="protein sequence ID" value="TKR84349.1"/>
    <property type="molecule type" value="Genomic_DNA"/>
</dbReference>
<evidence type="ECO:0000256" key="1">
    <source>
        <dbReference type="SAM" id="MobiDB-lite"/>
    </source>
</evidence>
<dbReference type="PANTHER" id="PTHR32010:SF18">
    <property type="entry name" value="DUF789 FAMILY PROTEIN"/>
    <property type="match status" value="1"/>
</dbReference>
<name>A0A4U5NL40_POPAL</name>
<sequence>MEVLKIAWPDREGKQPFCVEKGQRNDTADECSPKMKISHACFLSDLTLKEAPSLKGTVLSPIGVECVNSESGNSTQVSPGALQPLHSTCDTVSSTRHCHTENGGSLPAKFCNSLEQHAVKVPPPVYLPHLFFNKVPQLEKEVTVAEYCKQNHSSGSVMQKWIPIGVKDPELTTSARFGNSSPDPSDGRAGEDHTLRKCSRQSQF</sequence>
<accession>A0A4U5NL40</accession>
<feature type="region of interest" description="Disordered" evidence="1">
    <location>
        <begin position="172"/>
        <end position="204"/>
    </location>
</feature>
<reference evidence="2" key="1">
    <citation type="submission" date="2018-10" db="EMBL/GenBank/DDBJ databases">
        <title>Population genomic analysis revealed the cold adaptation of white poplar.</title>
        <authorList>
            <person name="Liu Y.-J."/>
        </authorList>
    </citation>
    <scope>NUCLEOTIDE SEQUENCE [LARGE SCALE GENOMIC DNA]</scope>
    <source>
        <strain evidence="2">PAL-ZL1</strain>
    </source>
</reference>
<dbReference type="PANTHER" id="PTHR32010">
    <property type="entry name" value="PHOTOSYSTEM II STABILITY/ASSEMBLY FACTOR HCF136, CHLOROPLASTIC"/>
    <property type="match status" value="1"/>
</dbReference>
<comment type="caution">
    <text evidence="2">The sequence shown here is derived from an EMBL/GenBank/DDBJ whole genome shotgun (WGS) entry which is preliminary data.</text>
</comment>
<protein>
    <submittedName>
        <fullName evidence="2">Uncharacterized protein</fullName>
    </submittedName>
</protein>
<feature type="compositionally biased region" description="Polar residues" evidence="1">
    <location>
        <begin position="172"/>
        <end position="183"/>
    </location>
</feature>
<gene>
    <name evidence="2" type="ORF">D5086_0000258970</name>
</gene>
<evidence type="ECO:0000313" key="2">
    <source>
        <dbReference type="EMBL" id="TKR84349.1"/>
    </source>
</evidence>
<feature type="compositionally biased region" description="Basic and acidic residues" evidence="1">
    <location>
        <begin position="185"/>
        <end position="195"/>
    </location>
</feature>
<dbReference type="AlphaFoldDB" id="A0A4U5NL40"/>
<proteinExistence type="predicted"/>